<gene>
    <name evidence="1" type="ORF">B296_00005904</name>
</gene>
<accession>A0A426XWJ4</accession>
<protein>
    <submittedName>
        <fullName evidence="1">Uncharacterized protein</fullName>
    </submittedName>
</protein>
<dbReference type="Proteomes" id="UP000287651">
    <property type="component" value="Unassembled WGS sequence"/>
</dbReference>
<name>A0A426XWJ4_ENSVE</name>
<sequence>MGPRREFARRFIEGIGKLTGKRLGDCYKKIGRLTQEYRRLPDWRDLGLGLAYWSLRVIVINFLEIPTGKPSVSDGWIAHTLVFGRLTVAPISKVI</sequence>
<reference evidence="1 2" key="1">
    <citation type="journal article" date="2014" name="Agronomy (Basel)">
        <title>A Draft Genome Sequence for Ensete ventricosum, the Drought-Tolerant Tree Against Hunger.</title>
        <authorList>
            <person name="Harrison J."/>
            <person name="Moore K.A."/>
            <person name="Paszkiewicz K."/>
            <person name="Jones T."/>
            <person name="Grant M."/>
            <person name="Ambacheew D."/>
            <person name="Muzemil S."/>
            <person name="Studholme D.J."/>
        </authorList>
    </citation>
    <scope>NUCLEOTIDE SEQUENCE [LARGE SCALE GENOMIC DNA]</scope>
</reference>
<organism evidence="1 2">
    <name type="scientific">Ensete ventricosum</name>
    <name type="common">Abyssinian banana</name>
    <name type="synonym">Musa ensete</name>
    <dbReference type="NCBI Taxonomy" id="4639"/>
    <lineage>
        <taxon>Eukaryota</taxon>
        <taxon>Viridiplantae</taxon>
        <taxon>Streptophyta</taxon>
        <taxon>Embryophyta</taxon>
        <taxon>Tracheophyta</taxon>
        <taxon>Spermatophyta</taxon>
        <taxon>Magnoliopsida</taxon>
        <taxon>Liliopsida</taxon>
        <taxon>Zingiberales</taxon>
        <taxon>Musaceae</taxon>
        <taxon>Ensete</taxon>
    </lineage>
</organism>
<dbReference type="AlphaFoldDB" id="A0A426XWJ4"/>
<comment type="caution">
    <text evidence="1">The sequence shown here is derived from an EMBL/GenBank/DDBJ whole genome shotgun (WGS) entry which is preliminary data.</text>
</comment>
<proteinExistence type="predicted"/>
<dbReference type="EMBL" id="AMZH03016850">
    <property type="protein sequence ID" value="RRT43879.1"/>
    <property type="molecule type" value="Genomic_DNA"/>
</dbReference>
<evidence type="ECO:0000313" key="2">
    <source>
        <dbReference type="Proteomes" id="UP000287651"/>
    </source>
</evidence>
<evidence type="ECO:0000313" key="1">
    <source>
        <dbReference type="EMBL" id="RRT43879.1"/>
    </source>
</evidence>